<evidence type="ECO:0000313" key="4">
    <source>
        <dbReference type="Proteomes" id="UP000440096"/>
    </source>
</evidence>
<evidence type="ECO:0000313" key="3">
    <source>
        <dbReference type="EMBL" id="MTD53341.1"/>
    </source>
</evidence>
<feature type="domain" description="Enoyl reductase (ER)" evidence="2">
    <location>
        <begin position="46"/>
        <end position="405"/>
    </location>
</feature>
<dbReference type="Gene3D" id="3.90.180.10">
    <property type="entry name" value="Medium-chain alcohol dehydrogenases, catalytic domain"/>
    <property type="match status" value="2"/>
</dbReference>
<dbReference type="SUPFAM" id="SSF51735">
    <property type="entry name" value="NAD(P)-binding Rossmann-fold domains"/>
    <property type="match status" value="1"/>
</dbReference>
<dbReference type="SMART" id="SM00829">
    <property type="entry name" value="PKS_ER"/>
    <property type="match status" value="1"/>
</dbReference>
<dbReference type="PANTHER" id="PTHR44154">
    <property type="entry name" value="QUINONE OXIDOREDUCTASE"/>
    <property type="match status" value="1"/>
</dbReference>
<comment type="caution">
    <text evidence="3">The sequence shown here is derived from an EMBL/GenBank/DDBJ whole genome shotgun (WGS) entry which is preliminary data.</text>
</comment>
<protein>
    <submittedName>
        <fullName evidence="3">Crotonyl-CoA carboxylase/reductase</fullName>
        <ecNumber evidence="3">1.3.1.85</ecNumber>
    </submittedName>
</protein>
<reference evidence="3 4" key="1">
    <citation type="submission" date="2019-11" db="EMBL/GenBank/DDBJ databases">
        <title>Draft genome of Amycolatopsis RM579.</title>
        <authorList>
            <person name="Duangmal K."/>
            <person name="Mingma R."/>
        </authorList>
    </citation>
    <scope>NUCLEOTIDE SEQUENCE [LARGE SCALE GENOMIC DNA]</scope>
    <source>
        <strain evidence="3 4">RM579</strain>
    </source>
</reference>
<dbReference type="NCBIfam" id="TIGR01751">
    <property type="entry name" value="crot-CoA-red"/>
    <property type="match status" value="1"/>
</dbReference>
<dbReference type="EMBL" id="WMBA01000005">
    <property type="protein sequence ID" value="MTD53341.1"/>
    <property type="molecule type" value="Genomic_DNA"/>
</dbReference>
<keyword evidence="1" id="KW-0521">NADP</keyword>
<keyword evidence="3" id="KW-0560">Oxidoreductase</keyword>
<dbReference type="Pfam" id="PF00107">
    <property type="entry name" value="ADH_zinc_N"/>
    <property type="match status" value="1"/>
</dbReference>
<dbReference type="AlphaFoldDB" id="A0A6N7Z0N8"/>
<dbReference type="EC" id="1.3.1.85" evidence="3"/>
<keyword evidence="4" id="KW-1185">Reference proteome</keyword>
<dbReference type="InterPro" id="IPR013154">
    <property type="entry name" value="ADH-like_N"/>
</dbReference>
<dbReference type="InterPro" id="IPR010085">
    <property type="entry name" value="Crot_CoA_red"/>
</dbReference>
<dbReference type="InterPro" id="IPR051603">
    <property type="entry name" value="Zinc-ADH_QOR/CCCR"/>
</dbReference>
<sequence>MSELVDAVRAGADGPELRACPVPESYLAAHLRVEDVEMFSGEEDRDVRKSMKVGEVPMPELAPDEALVAVMAAGINYNTVWSAMFAPIPGFRFLHQLGRRGYWESRHDQPYHILGSDAVGVVVRVGAAVRRWKPGDRVVVHPGHIDTETPAGQDDGMMAEDQLAWGFETNFGSLAQFAVVRANQLLPKPPHLSWEEAATNLLCAGTAYRMLVSPRGARMKQGDVVLVWGATGGLGGYAIQLIRNGGGIPVGVVSSPEKAELLRDLGCDVVLDRAALGLGSQDVDSWRRLGKAIREQTGEDPHIVFEHVGKQTFGASVFVARRGGAIVTCGSSTGYEHTFDNRYLWMRLKRIIGSHGANFGEAAEVNRLLRLGHLVPTLSEVHPLEDAAEATRRVQRNEHIGKVAVLGLAAGEGGGIEDPATRERIGERRLTLYRRHAARQASR</sequence>
<dbReference type="Pfam" id="PF08240">
    <property type="entry name" value="ADH_N"/>
    <property type="match status" value="1"/>
</dbReference>
<evidence type="ECO:0000256" key="1">
    <source>
        <dbReference type="ARBA" id="ARBA00022857"/>
    </source>
</evidence>
<proteinExistence type="predicted"/>
<organism evidence="3 4">
    <name type="scientific">Amycolatopsis pithecellobii</name>
    <dbReference type="NCBI Taxonomy" id="664692"/>
    <lineage>
        <taxon>Bacteria</taxon>
        <taxon>Bacillati</taxon>
        <taxon>Actinomycetota</taxon>
        <taxon>Actinomycetes</taxon>
        <taxon>Pseudonocardiales</taxon>
        <taxon>Pseudonocardiaceae</taxon>
        <taxon>Amycolatopsis</taxon>
    </lineage>
</organism>
<gene>
    <name evidence="3" type="primary">ccrA</name>
    <name evidence="3" type="ORF">GKO32_05005</name>
</gene>
<dbReference type="InterPro" id="IPR036291">
    <property type="entry name" value="NAD(P)-bd_dom_sf"/>
</dbReference>
<dbReference type="GO" id="GO:0043880">
    <property type="term" value="F:crotonyl-CoA reductase activity"/>
    <property type="evidence" value="ECO:0007669"/>
    <property type="project" value="InterPro"/>
</dbReference>
<dbReference type="InterPro" id="IPR011032">
    <property type="entry name" value="GroES-like_sf"/>
</dbReference>
<dbReference type="SUPFAM" id="SSF50129">
    <property type="entry name" value="GroES-like"/>
    <property type="match status" value="1"/>
</dbReference>
<name>A0A6N7Z0N8_9PSEU</name>
<dbReference type="PANTHER" id="PTHR44154:SF1">
    <property type="entry name" value="QUINONE OXIDOREDUCTASE"/>
    <property type="match status" value="1"/>
</dbReference>
<dbReference type="Proteomes" id="UP000440096">
    <property type="component" value="Unassembled WGS sequence"/>
</dbReference>
<evidence type="ECO:0000259" key="2">
    <source>
        <dbReference type="SMART" id="SM00829"/>
    </source>
</evidence>
<dbReference type="InterPro" id="IPR013149">
    <property type="entry name" value="ADH-like_C"/>
</dbReference>
<accession>A0A6N7Z0N8</accession>
<dbReference type="InterPro" id="IPR020843">
    <property type="entry name" value="ER"/>
</dbReference>
<dbReference type="RefSeq" id="WP_312867494.1">
    <property type="nucleotide sequence ID" value="NZ_WMBA01000005.1"/>
</dbReference>